<proteinExistence type="inferred from homology"/>
<comment type="caution">
    <text evidence="10">The sequence shown here is derived from an EMBL/GenBank/DDBJ whole genome shotgun (WGS) entry which is preliminary data.</text>
</comment>
<dbReference type="Gene3D" id="1.10.357.140">
    <property type="entry name" value="UbiA prenyltransferase"/>
    <property type="match status" value="1"/>
</dbReference>
<feature type="transmembrane region" description="Helical" evidence="9">
    <location>
        <begin position="93"/>
        <end position="117"/>
    </location>
</feature>
<reference evidence="11" key="1">
    <citation type="journal article" date="2018" name="Proc. Natl. Acad. Sci. U.S.A.">
        <title>Linking secondary metabolites to gene clusters through genome sequencing of six diverse Aspergillus species.</title>
        <authorList>
            <person name="Kaerboelling I."/>
            <person name="Vesth T.C."/>
            <person name="Frisvad J.C."/>
            <person name="Nybo J.L."/>
            <person name="Theobald S."/>
            <person name="Kuo A."/>
            <person name="Bowyer P."/>
            <person name="Matsuda Y."/>
            <person name="Mondo S."/>
            <person name="Lyhne E.K."/>
            <person name="Kogle M.E."/>
            <person name="Clum A."/>
            <person name="Lipzen A."/>
            <person name="Salamov A."/>
            <person name="Ngan C.Y."/>
            <person name="Daum C."/>
            <person name="Chiniquy J."/>
            <person name="Barry K."/>
            <person name="LaButti K."/>
            <person name="Haridas S."/>
            <person name="Simmons B.A."/>
            <person name="Magnuson J.K."/>
            <person name="Mortensen U.H."/>
            <person name="Larsen T.O."/>
            <person name="Grigoriev I.V."/>
            <person name="Baker S.E."/>
            <person name="Andersen M.R."/>
        </authorList>
    </citation>
    <scope>NUCLEOTIDE SEQUENCE [LARGE SCALE GENOMIC DNA]</scope>
    <source>
        <strain evidence="11">IBT 16806</strain>
    </source>
</reference>
<dbReference type="InterPro" id="IPR039653">
    <property type="entry name" value="Prenyltransferase"/>
</dbReference>
<dbReference type="VEuPathDB" id="FungiDB:P174DRAFT_368871"/>
<name>A0A2I1CDF4_ASPN1</name>
<organism evidence="10 11">
    <name type="scientific">Aspergillus novofumigatus (strain IBT 16806)</name>
    <dbReference type="NCBI Taxonomy" id="1392255"/>
    <lineage>
        <taxon>Eukaryota</taxon>
        <taxon>Fungi</taxon>
        <taxon>Dikarya</taxon>
        <taxon>Ascomycota</taxon>
        <taxon>Pezizomycotina</taxon>
        <taxon>Eurotiomycetes</taxon>
        <taxon>Eurotiomycetidae</taxon>
        <taxon>Eurotiales</taxon>
        <taxon>Aspergillaceae</taxon>
        <taxon>Aspergillus</taxon>
        <taxon>Aspergillus subgen. Fumigati</taxon>
    </lineage>
</organism>
<feature type="transmembrane region" description="Helical" evidence="9">
    <location>
        <begin position="334"/>
        <end position="354"/>
    </location>
</feature>
<dbReference type="PANTHER" id="PTHR11048">
    <property type="entry name" value="PRENYLTRANSFERASES"/>
    <property type="match status" value="1"/>
</dbReference>
<comment type="pathway">
    <text evidence="3">Secondary metabolite biosynthesis; terpenoid biosynthesis.</text>
</comment>
<feature type="transmembrane region" description="Helical" evidence="9">
    <location>
        <begin position="229"/>
        <end position="252"/>
    </location>
</feature>
<keyword evidence="5 10" id="KW-0808">Transferase</keyword>
<evidence type="ECO:0000256" key="2">
    <source>
        <dbReference type="ARBA" id="ARBA00004141"/>
    </source>
</evidence>
<dbReference type="AlphaFoldDB" id="A0A2I1CDF4"/>
<comment type="subcellular location">
    <subcellularLocation>
        <location evidence="2">Membrane</location>
        <topology evidence="2">Multi-pass membrane protein</topology>
    </subcellularLocation>
</comment>
<evidence type="ECO:0000256" key="1">
    <source>
        <dbReference type="ARBA" id="ARBA00001946"/>
    </source>
</evidence>
<feature type="transmembrane region" description="Helical" evidence="9">
    <location>
        <begin position="138"/>
        <end position="160"/>
    </location>
</feature>
<accession>A0A2I1CDF4</accession>
<evidence type="ECO:0000256" key="6">
    <source>
        <dbReference type="ARBA" id="ARBA00022692"/>
    </source>
</evidence>
<feature type="transmembrane region" description="Helical" evidence="9">
    <location>
        <begin position="303"/>
        <end position="322"/>
    </location>
</feature>
<gene>
    <name evidence="10" type="ORF">P174DRAFT_368871</name>
</gene>
<evidence type="ECO:0000256" key="8">
    <source>
        <dbReference type="ARBA" id="ARBA00023136"/>
    </source>
</evidence>
<feature type="transmembrane region" description="Helical" evidence="9">
    <location>
        <begin position="166"/>
        <end position="183"/>
    </location>
</feature>
<dbReference type="PANTHER" id="PTHR11048:SF39">
    <property type="entry name" value="POLYPRENYL TRANSFERASE AUSN"/>
    <property type="match status" value="1"/>
</dbReference>
<evidence type="ECO:0000313" key="10">
    <source>
        <dbReference type="EMBL" id="PKX95653.1"/>
    </source>
</evidence>
<dbReference type="EMBL" id="MSZS01000003">
    <property type="protein sequence ID" value="PKX95653.1"/>
    <property type="molecule type" value="Genomic_DNA"/>
</dbReference>
<dbReference type="GO" id="GO:0008412">
    <property type="term" value="F:4-hydroxybenzoate polyprenyltransferase activity"/>
    <property type="evidence" value="ECO:0007669"/>
    <property type="project" value="TreeGrafter"/>
</dbReference>
<evidence type="ECO:0000256" key="4">
    <source>
        <dbReference type="ARBA" id="ARBA00005985"/>
    </source>
</evidence>
<feature type="transmembrane region" description="Helical" evidence="9">
    <location>
        <begin position="192"/>
        <end position="209"/>
    </location>
</feature>
<dbReference type="GeneID" id="36529577"/>
<dbReference type="Pfam" id="PF01040">
    <property type="entry name" value="UbiA"/>
    <property type="match status" value="1"/>
</dbReference>
<keyword evidence="6 9" id="KW-0812">Transmembrane</keyword>
<dbReference type="GO" id="GO:0006744">
    <property type="term" value="P:ubiquinone biosynthetic process"/>
    <property type="evidence" value="ECO:0007669"/>
    <property type="project" value="TreeGrafter"/>
</dbReference>
<dbReference type="OrthoDB" id="18170at2759"/>
<dbReference type="GO" id="GO:0005743">
    <property type="term" value="C:mitochondrial inner membrane"/>
    <property type="evidence" value="ECO:0007669"/>
    <property type="project" value="TreeGrafter"/>
</dbReference>
<dbReference type="FunFam" id="1.10.357.140:FF:000008">
    <property type="entry name" value="4-hydroxybenzoate octaprenyltransferase"/>
    <property type="match status" value="1"/>
</dbReference>
<evidence type="ECO:0000256" key="9">
    <source>
        <dbReference type="SAM" id="Phobius"/>
    </source>
</evidence>
<dbReference type="InterPro" id="IPR000537">
    <property type="entry name" value="UbiA_prenyltransferase"/>
</dbReference>
<evidence type="ECO:0000256" key="3">
    <source>
        <dbReference type="ARBA" id="ARBA00004721"/>
    </source>
</evidence>
<dbReference type="CDD" id="cd13959">
    <property type="entry name" value="PT_UbiA_COQ2"/>
    <property type="match status" value="1"/>
</dbReference>
<dbReference type="InterPro" id="IPR044878">
    <property type="entry name" value="UbiA_sf"/>
</dbReference>
<feature type="transmembrane region" description="Helical" evidence="9">
    <location>
        <begin position="279"/>
        <end position="297"/>
    </location>
</feature>
<dbReference type="RefSeq" id="XP_024684248.1">
    <property type="nucleotide sequence ID" value="XM_024822251.1"/>
</dbReference>
<keyword evidence="11" id="KW-1185">Reference proteome</keyword>
<dbReference type="Gene3D" id="1.20.120.1780">
    <property type="entry name" value="UbiA prenyltransferase"/>
    <property type="match status" value="1"/>
</dbReference>
<keyword evidence="7 9" id="KW-1133">Transmembrane helix</keyword>
<dbReference type="FunFam" id="1.20.120.1780:FF:000001">
    <property type="entry name" value="4-hydroxybenzoate octaprenyltransferase"/>
    <property type="match status" value="1"/>
</dbReference>
<feature type="transmembrane region" description="Helical" evidence="9">
    <location>
        <begin position="67"/>
        <end position="87"/>
    </location>
</feature>
<evidence type="ECO:0000313" key="11">
    <source>
        <dbReference type="Proteomes" id="UP000234474"/>
    </source>
</evidence>
<sequence>MYPTLKASTCIQEVMGPNLVQSNTTPEYHSLPSLKYTTPKTRVFAITPQSWIPYAELMRLDRPAGYWAFYWHFAIGLALAASMSSPIPSPLTLISLFLFFAVWVIVLPGAVCSWNDILDQNFDRKVSRARNRPIPRGAVSTVQGHLFTLAQIALGTVTLLPLPRRCMYHAALMTAILLVYPLGKRVTDFPQVILGIAFGMPIFLCGEALDSNPLPLSDLYRLGTETDDLRLVAALCFYIASVLWTVIFDTIYAHQDAKDDAKVGVRSLAVRLGDRTKQALSVLAATQVMLLFAAGVACNFSAIYFAGSCVGPAISLAALLWFIDLDLRHSASCAWWFCPGSHLVGASIFAGLLGECCVNSWSRSF</sequence>
<protein>
    <submittedName>
        <fullName evidence="10">Putative UbiA family prenyltransferase</fullName>
    </submittedName>
</protein>
<evidence type="ECO:0000256" key="7">
    <source>
        <dbReference type="ARBA" id="ARBA00022989"/>
    </source>
</evidence>
<comment type="similarity">
    <text evidence="4">Belongs to the UbiA prenyltransferase family.</text>
</comment>
<evidence type="ECO:0000256" key="5">
    <source>
        <dbReference type="ARBA" id="ARBA00022679"/>
    </source>
</evidence>
<dbReference type="STRING" id="1392255.A0A2I1CDF4"/>
<dbReference type="OMA" id="QVARCRV"/>
<keyword evidence="8 9" id="KW-0472">Membrane</keyword>
<comment type="cofactor">
    <cofactor evidence="1">
        <name>Mg(2+)</name>
        <dbReference type="ChEBI" id="CHEBI:18420"/>
    </cofactor>
</comment>
<dbReference type="Proteomes" id="UP000234474">
    <property type="component" value="Unassembled WGS sequence"/>
</dbReference>